<dbReference type="CDD" id="cd04860">
    <property type="entry name" value="AE_Prim_S"/>
    <property type="match status" value="1"/>
</dbReference>
<evidence type="ECO:0000256" key="4">
    <source>
        <dbReference type="ARBA" id="ARBA00022478"/>
    </source>
</evidence>
<dbReference type="EC" id="2.7.7.-" evidence="12"/>
<dbReference type="PANTHER" id="PTHR10536">
    <property type="entry name" value="DNA PRIMASE SMALL SUBUNIT"/>
    <property type="match status" value="1"/>
</dbReference>
<name>A0AAN7P843_9COLE</name>
<evidence type="ECO:0000256" key="6">
    <source>
        <dbReference type="ARBA" id="ARBA00022679"/>
    </source>
</evidence>
<sequence length="424" mass="49385">MSTEYNEETLPDLLPLYYKRLFPYDLFCKWLSYGSHAYLQFREISFTLLGDIYIRFQSFNTPDEFRQELQKKFPVKMDIGAVYTSRPKDRRAMSVLVPKEKEVVFDIDMTDYDDIRTCCSGADVCSKCWKFMVIACKIIDVAIKEDFGYHNLMWVFSGRRGVHCWVCDEAARKLDDMHRGAIAGYLQLVKGGANQAKKVFLPGYKLHHSIERALEIIDKYFIDAIVIEQDILGTEERLNNFLMILDEDLRGHFREAMTPLKTSEARWKTFVDELIYLARQKKLNKNQQHIKEEVMLQYSYPRLDINVTKSRNHLLKAPFCVHPKSGKISIPFSAKVVDRFDPHSVPTITFLVDEINAYDAKTIEQEANVTEKQLEEGVVSVKSVKDYKKTKLLKPISIFEEFLRGMAKSRSQQKPDITSQNLEF</sequence>
<dbReference type="NCBIfam" id="TIGR00335">
    <property type="entry name" value="primase_sml"/>
    <property type="match status" value="1"/>
</dbReference>
<evidence type="ECO:0000256" key="1">
    <source>
        <dbReference type="ARBA" id="ARBA00001936"/>
    </source>
</evidence>
<dbReference type="FunFam" id="3.90.920.10:FF:000001">
    <property type="entry name" value="DNA primase"/>
    <property type="match status" value="1"/>
</dbReference>
<dbReference type="EMBL" id="JARPUR010000003">
    <property type="protein sequence ID" value="KAK4879132.1"/>
    <property type="molecule type" value="Genomic_DNA"/>
</dbReference>
<evidence type="ECO:0000256" key="3">
    <source>
        <dbReference type="ARBA" id="ARBA00009762"/>
    </source>
</evidence>
<dbReference type="GO" id="GO:0005658">
    <property type="term" value="C:alpha DNA polymerase:primase complex"/>
    <property type="evidence" value="ECO:0007669"/>
    <property type="project" value="UniProtKB-ARBA"/>
</dbReference>
<dbReference type="Proteomes" id="UP001353858">
    <property type="component" value="Unassembled WGS sequence"/>
</dbReference>
<dbReference type="GO" id="GO:0006269">
    <property type="term" value="P:DNA replication, synthesis of primer"/>
    <property type="evidence" value="ECO:0007669"/>
    <property type="project" value="UniProtKB-KW"/>
</dbReference>
<keyword evidence="7" id="KW-0548">Nucleotidyltransferase</keyword>
<dbReference type="AlphaFoldDB" id="A0AAN7P843"/>
<dbReference type="Pfam" id="PF01896">
    <property type="entry name" value="DNA_primase_S"/>
    <property type="match status" value="1"/>
</dbReference>
<dbReference type="GO" id="GO:0046872">
    <property type="term" value="F:metal ion binding"/>
    <property type="evidence" value="ECO:0007669"/>
    <property type="project" value="UniProtKB-KW"/>
</dbReference>
<dbReference type="GO" id="GO:0006270">
    <property type="term" value="P:DNA replication initiation"/>
    <property type="evidence" value="ECO:0007669"/>
    <property type="project" value="UniProtKB-ARBA"/>
</dbReference>
<keyword evidence="11" id="KW-0804">Transcription</keyword>
<dbReference type="GO" id="GO:0003899">
    <property type="term" value="F:DNA-directed RNA polymerase activity"/>
    <property type="evidence" value="ECO:0007669"/>
    <property type="project" value="InterPro"/>
</dbReference>
<reference evidence="14" key="1">
    <citation type="submission" date="2023-01" db="EMBL/GenBank/DDBJ databases">
        <title>Key to firefly adult light organ development and bioluminescence: homeobox transcription factors regulate luciferase expression and transportation to peroxisome.</title>
        <authorList>
            <person name="Fu X."/>
        </authorList>
    </citation>
    <scope>NUCLEOTIDE SEQUENCE [LARGE SCALE GENOMIC DNA]</scope>
</reference>
<comment type="similarity">
    <text evidence="3 12">Belongs to the eukaryotic-type primase small subunit family.</text>
</comment>
<gene>
    <name evidence="13" type="ORF">RN001_007278</name>
</gene>
<keyword evidence="5 12" id="KW-0639">Primosome</keyword>
<protein>
    <recommendedName>
        <fullName evidence="12">DNA primase</fullName>
        <ecNumber evidence="12">2.7.7.-</ecNumber>
    </recommendedName>
</protein>
<evidence type="ECO:0000256" key="8">
    <source>
        <dbReference type="ARBA" id="ARBA00022705"/>
    </source>
</evidence>
<keyword evidence="10" id="KW-0862">Zinc</keyword>
<comment type="caution">
    <text evidence="13">The sequence shown here is derived from an EMBL/GenBank/DDBJ whole genome shotgun (WGS) entry which is preliminary data.</text>
</comment>
<keyword evidence="6 12" id="KW-0808">Transferase</keyword>
<dbReference type="SUPFAM" id="SSF56747">
    <property type="entry name" value="Prim-pol domain"/>
    <property type="match status" value="1"/>
</dbReference>
<comment type="cofactor">
    <cofactor evidence="1">
        <name>Mn(2+)</name>
        <dbReference type="ChEBI" id="CHEBI:29035"/>
    </cofactor>
</comment>
<evidence type="ECO:0000313" key="13">
    <source>
        <dbReference type="EMBL" id="KAK4879132.1"/>
    </source>
</evidence>
<comment type="cofactor">
    <cofactor evidence="2">
        <name>Mg(2+)</name>
        <dbReference type="ChEBI" id="CHEBI:18420"/>
    </cofactor>
</comment>
<keyword evidence="14" id="KW-1185">Reference proteome</keyword>
<evidence type="ECO:0000256" key="5">
    <source>
        <dbReference type="ARBA" id="ARBA00022515"/>
    </source>
</evidence>
<keyword evidence="9" id="KW-0479">Metal-binding</keyword>
<dbReference type="Gene3D" id="3.90.920.10">
    <property type="entry name" value="DNA primase, PRIM domain"/>
    <property type="match status" value="1"/>
</dbReference>
<keyword evidence="8 12" id="KW-0235">DNA replication</keyword>
<dbReference type="InterPro" id="IPR014052">
    <property type="entry name" value="DNA_primase_ssu_euk/arc"/>
</dbReference>
<evidence type="ECO:0000256" key="10">
    <source>
        <dbReference type="ARBA" id="ARBA00022833"/>
    </source>
</evidence>
<evidence type="ECO:0000256" key="11">
    <source>
        <dbReference type="ARBA" id="ARBA00023163"/>
    </source>
</evidence>
<keyword evidence="4 12" id="KW-0240">DNA-directed RNA polymerase</keyword>
<evidence type="ECO:0000256" key="7">
    <source>
        <dbReference type="ARBA" id="ARBA00022695"/>
    </source>
</evidence>
<accession>A0AAN7P843</accession>
<evidence type="ECO:0000256" key="12">
    <source>
        <dbReference type="RuleBase" id="RU003514"/>
    </source>
</evidence>
<evidence type="ECO:0000256" key="2">
    <source>
        <dbReference type="ARBA" id="ARBA00001946"/>
    </source>
</evidence>
<organism evidence="13 14">
    <name type="scientific">Aquatica leii</name>
    <dbReference type="NCBI Taxonomy" id="1421715"/>
    <lineage>
        <taxon>Eukaryota</taxon>
        <taxon>Metazoa</taxon>
        <taxon>Ecdysozoa</taxon>
        <taxon>Arthropoda</taxon>
        <taxon>Hexapoda</taxon>
        <taxon>Insecta</taxon>
        <taxon>Pterygota</taxon>
        <taxon>Neoptera</taxon>
        <taxon>Endopterygota</taxon>
        <taxon>Coleoptera</taxon>
        <taxon>Polyphaga</taxon>
        <taxon>Elateriformia</taxon>
        <taxon>Elateroidea</taxon>
        <taxon>Lampyridae</taxon>
        <taxon>Luciolinae</taxon>
        <taxon>Aquatica</taxon>
    </lineage>
</organism>
<dbReference type="InterPro" id="IPR002755">
    <property type="entry name" value="DNA_primase_S"/>
</dbReference>
<evidence type="ECO:0000313" key="14">
    <source>
        <dbReference type="Proteomes" id="UP001353858"/>
    </source>
</evidence>
<evidence type="ECO:0000256" key="9">
    <source>
        <dbReference type="ARBA" id="ARBA00022723"/>
    </source>
</evidence>
<proteinExistence type="inferred from homology"/>